<reference evidence="1 2" key="1">
    <citation type="submission" date="2021-02" db="EMBL/GenBank/DDBJ databases">
        <authorList>
            <person name="Vanwijnsberghe S."/>
        </authorList>
    </citation>
    <scope>NUCLEOTIDE SEQUENCE [LARGE SCALE GENOMIC DNA]</scope>
    <source>
        <strain evidence="1 2">LMG 31837</strain>
    </source>
</reference>
<gene>
    <name evidence="1" type="ORF">R69888_01278</name>
</gene>
<keyword evidence="2" id="KW-1185">Reference proteome</keyword>
<protein>
    <submittedName>
        <fullName evidence="1">Uncharacterized protein</fullName>
    </submittedName>
</protein>
<sequence>MSSLSAADVNSDKIAALLFRQRREIPTIAVSEQVVAAYGEIFDIQVCAEIAAHPGLKAAVFDPVQSKLFAQRNLPAGVIARACPLFVNALNYAHDMTLIAAEDADTDDRQAELPL</sequence>
<proteinExistence type="predicted"/>
<dbReference type="Proteomes" id="UP000672526">
    <property type="component" value="Unassembled WGS sequence"/>
</dbReference>
<evidence type="ECO:0000313" key="2">
    <source>
        <dbReference type="Proteomes" id="UP000672526"/>
    </source>
</evidence>
<comment type="caution">
    <text evidence="1">The sequence shown here is derived from an EMBL/GenBank/DDBJ whole genome shotgun (WGS) entry which is preliminary data.</text>
</comment>
<dbReference type="EMBL" id="CAJNBK010000002">
    <property type="protein sequence ID" value="CAE6713855.1"/>
    <property type="molecule type" value="Genomic_DNA"/>
</dbReference>
<name>A0ABM8QT82_9BURK</name>
<dbReference type="RefSeq" id="WP_211610170.1">
    <property type="nucleotide sequence ID" value="NZ_CAJNBK010000002.1"/>
</dbReference>
<organism evidence="1 2">
    <name type="scientific">Paraburkholderia haematera</name>
    <dbReference type="NCBI Taxonomy" id="2793077"/>
    <lineage>
        <taxon>Bacteria</taxon>
        <taxon>Pseudomonadati</taxon>
        <taxon>Pseudomonadota</taxon>
        <taxon>Betaproteobacteria</taxon>
        <taxon>Burkholderiales</taxon>
        <taxon>Burkholderiaceae</taxon>
        <taxon>Paraburkholderia</taxon>
    </lineage>
</organism>
<accession>A0ABM8QT82</accession>
<evidence type="ECO:0000313" key="1">
    <source>
        <dbReference type="EMBL" id="CAE6713855.1"/>
    </source>
</evidence>